<evidence type="ECO:0000313" key="2">
    <source>
        <dbReference type="Proteomes" id="UP000694701"/>
    </source>
</evidence>
<dbReference type="Proteomes" id="UP000694701">
    <property type="component" value="Unplaced"/>
</dbReference>
<name>A0A8C2F412_CYPCA</name>
<organism evidence="1 2">
    <name type="scientific">Cyprinus carpio</name>
    <name type="common">Common carp</name>
    <dbReference type="NCBI Taxonomy" id="7962"/>
    <lineage>
        <taxon>Eukaryota</taxon>
        <taxon>Metazoa</taxon>
        <taxon>Chordata</taxon>
        <taxon>Craniata</taxon>
        <taxon>Vertebrata</taxon>
        <taxon>Euteleostomi</taxon>
        <taxon>Actinopterygii</taxon>
        <taxon>Neopterygii</taxon>
        <taxon>Teleostei</taxon>
        <taxon>Ostariophysi</taxon>
        <taxon>Cypriniformes</taxon>
        <taxon>Cyprinidae</taxon>
        <taxon>Cyprininae</taxon>
        <taxon>Cyprinus</taxon>
    </lineage>
</organism>
<reference evidence="1" key="1">
    <citation type="submission" date="2025-08" db="UniProtKB">
        <authorList>
            <consortium name="Ensembl"/>
        </authorList>
    </citation>
    <scope>IDENTIFICATION</scope>
</reference>
<proteinExistence type="predicted"/>
<evidence type="ECO:0000313" key="1">
    <source>
        <dbReference type="Ensembl" id="ENSCCRP00020049746.1"/>
    </source>
</evidence>
<dbReference type="AlphaFoldDB" id="A0A8C2F412"/>
<accession>A0A8C2F412</accession>
<protein>
    <submittedName>
        <fullName evidence="1">Uncharacterized protein</fullName>
    </submittedName>
</protein>
<dbReference type="Ensembl" id="ENSCCRT00020054214.1">
    <property type="protein sequence ID" value="ENSCCRP00020049746.1"/>
    <property type="gene ID" value="ENSCCRG00020022159.1"/>
</dbReference>
<sequence length="56" mass="6063">MSRPPRHWFLRLVPDFGGSPPSSAVIFSTTSSAILDPSPLVLISRPKISLGVIVYV</sequence>